<dbReference type="SMART" id="SM00256">
    <property type="entry name" value="FBOX"/>
    <property type="match status" value="1"/>
</dbReference>
<accession>A0AAW1T3F0</accession>
<dbReference type="EMBL" id="JALJOV010000517">
    <property type="protein sequence ID" value="KAK9863099.1"/>
    <property type="molecule type" value="Genomic_DNA"/>
</dbReference>
<keyword evidence="3" id="KW-1185">Reference proteome</keyword>
<dbReference type="Pfam" id="PF00646">
    <property type="entry name" value="F-box"/>
    <property type="match status" value="1"/>
</dbReference>
<comment type="caution">
    <text evidence="2">The sequence shown here is derived from an EMBL/GenBank/DDBJ whole genome shotgun (WGS) entry which is preliminary data.</text>
</comment>
<evidence type="ECO:0000259" key="1">
    <source>
        <dbReference type="PROSITE" id="PS50181"/>
    </source>
</evidence>
<proteinExistence type="predicted"/>
<reference evidence="2 3" key="1">
    <citation type="journal article" date="2024" name="Nat. Commun.">
        <title>Phylogenomics reveals the evolutionary origins of lichenization in chlorophyte algae.</title>
        <authorList>
            <person name="Puginier C."/>
            <person name="Libourel C."/>
            <person name="Otte J."/>
            <person name="Skaloud P."/>
            <person name="Haon M."/>
            <person name="Grisel S."/>
            <person name="Petersen M."/>
            <person name="Berrin J.G."/>
            <person name="Delaux P.M."/>
            <person name="Dal Grande F."/>
            <person name="Keller J."/>
        </authorList>
    </citation>
    <scope>NUCLEOTIDE SEQUENCE [LARGE SCALE GENOMIC DNA]</scope>
    <source>
        <strain evidence="2 3">SAG 2523</strain>
    </source>
</reference>
<organism evidence="2 3">
    <name type="scientific">Apatococcus fuscideae</name>
    <dbReference type="NCBI Taxonomy" id="2026836"/>
    <lineage>
        <taxon>Eukaryota</taxon>
        <taxon>Viridiplantae</taxon>
        <taxon>Chlorophyta</taxon>
        <taxon>core chlorophytes</taxon>
        <taxon>Trebouxiophyceae</taxon>
        <taxon>Chlorellales</taxon>
        <taxon>Chlorellaceae</taxon>
        <taxon>Apatococcus</taxon>
    </lineage>
</organism>
<dbReference type="PANTHER" id="PTHR48218:SF3">
    <property type="entry name" value="OS07G0170800 PROTEIN"/>
    <property type="match status" value="1"/>
</dbReference>
<evidence type="ECO:0000313" key="2">
    <source>
        <dbReference type="EMBL" id="KAK9863099.1"/>
    </source>
</evidence>
<dbReference type="InterPro" id="IPR036047">
    <property type="entry name" value="F-box-like_dom_sf"/>
</dbReference>
<sequence length="323" mass="36582">MLRKPKPARVRRSTRLLGHGLGLTSVKVTKQTDLRQPKAAIRKSSKGSSAWKDQTNKLPEALVEEVLKQLSPSDTISCALVSKRWRRASASSIVWKPRCKELWNGKQYQPSCDSLNFKEMYVASLADAKRTDLQLKELCSLTWTFRFKHQAGHYWTSFDPYWTKAGPMMQRKFHPDGSLTGDPAHHPFWNAAWESRAFRWRFTKSSLGKRGFFVKVNHWPALSISRTPDWGWKMENCWVVVDWPVQLVWDGPGSARTTCGGADFPATLEDINKLREVIQGQSLAGDVRRCGTLSIGRHWPCLDHASPHPFILAATASLATLGI</sequence>
<name>A0AAW1T3F0_9CHLO</name>
<dbReference type="PROSITE" id="PS50181">
    <property type="entry name" value="FBOX"/>
    <property type="match status" value="1"/>
</dbReference>
<dbReference type="AlphaFoldDB" id="A0AAW1T3F0"/>
<dbReference type="InterPro" id="IPR001810">
    <property type="entry name" value="F-box_dom"/>
</dbReference>
<feature type="domain" description="F-box" evidence="1">
    <location>
        <begin position="52"/>
        <end position="98"/>
    </location>
</feature>
<gene>
    <name evidence="2" type="ORF">WJX84_010564</name>
</gene>
<protein>
    <recommendedName>
        <fullName evidence="1">F-box domain-containing protein</fullName>
    </recommendedName>
</protein>
<dbReference type="Gene3D" id="1.20.1280.50">
    <property type="match status" value="1"/>
</dbReference>
<evidence type="ECO:0000313" key="3">
    <source>
        <dbReference type="Proteomes" id="UP001485043"/>
    </source>
</evidence>
<dbReference type="Proteomes" id="UP001485043">
    <property type="component" value="Unassembled WGS sequence"/>
</dbReference>
<dbReference type="PANTHER" id="PTHR48218">
    <property type="entry name" value="F-BOX DOMAIN CONTAINING PROTEIN"/>
    <property type="match status" value="1"/>
</dbReference>
<dbReference type="SUPFAM" id="SSF81383">
    <property type="entry name" value="F-box domain"/>
    <property type="match status" value="1"/>
</dbReference>